<dbReference type="EMBL" id="JADKGY010000001">
    <property type="protein sequence ID" value="MBK9981878.1"/>
    <property type="molecule type" value="Genomic_DNA"/>
</dbReference>
<evidence type="ECO:0000313" key="6">
    <source>
        <dbReference type="EMBL" id="MBK9981878.1"/>
    </source>
</evidence>
<dbReference type="InterPro" id="IPR052351">
    <property type="entry name" value="Ornithine_N-alpha-AT"/>
</dbReference>
<evidence type="ECO:0000313" key="7">
    <source>
        <dbReference type="Proteomes" id="UP000808337"/>
    </source>
</evidence>
<comment type="caution">
    <text evidence="6">The sequence shown here is derived from an EMBL/GenBank/DDBJ whole genome shotgun (WGS) entry which is preliminary data.</text>
</comment>
<reference evidence="6 7" key="1">
    <citation type="submission" date="2020-10" db="EMBL/GenBank/DDBJ databases">
        <title>Connecting structure to function with the recovery of over 1000 high-quality activated sludge metagenome-assembled genomes encoding full-length rRNA genes using long-read sequencing.</title>
        <authorList>
            <person name="Singleton C.M."/>
            <person name="Petriglieri F."/>
            <person name="Kristensen J.M."/>
            <person name="Kirkegaard R.H."/>
            <person name="Michaelsen T.Y."/>
            <person name="Andersen M.H."/>
            <person name="Karst S.M."/>
            <person name="Dueholm M.S."/>
            <person name="Nielsen P.H."/>
            <person name="Albertsen M."/>
        </authorList>
    </citation>
    <scope>NUCLEOTIDE SEQUENCE [LARGE SCALE GENOMIC DNA]</scope>
    <source>
        <strain evidence="6">Ribe_18-Q3-R11-54_MAXAC.273</strain>
    </source>
</reference>
<dbReference type="GO" id="GO:0016746">
    <property type="term" value="F:acyltransferase activity"/>
    <property type="evidence" value="ECO:0007669"/>
    <property type="project" value="UniProtKB-KW"/>
</dbReference>
<proteinExistence type="predicted"/>
<name>A0A9D7STU4_9BACT</name>
<evidence type="ECO:0000256" key="5">
    <source>
        <dbReference type="ARBA" id="ARBA00023315"/>
    </source>
</evidence>
<dbReference type="GO" id="GO:0006629">
    <property type="term" value="P:lipid metabolic process"/>
    <property type="evidence" value="ECO:0007669"/>
    <property type="project" value="UniProtKB-KW"/>
</dbReference>
<dbReference type="Pfam" id="PF13444">
    <property type="entry name" value="Acetyltransf_5"/>
    <property type="match status" value="1"/>
</dbReference>
<keyword evidence="5" id="KW-0012">Acyltransferase</keyword>
<dbReference type="SUPFAM" id="SSF55729">
    <property type="entry name" value="Acyl-CoA N-acyltransferases (Nat)"/>
    <property type="match status" value="1"/>
</dbReference>
<dbReference type="PANTHER" id="PTHR37323:SF1">
    <property type="entry name" value="L-ORNITHINE N(ALPHA)-ACYLTRANSFERASE"/>
    <property type="match status" value="1"/>
</dbReference>
<evidence type="ECO:0000256" key="1">
    <source>
        <dbReference type="ARBA" id="ARBA00005189"/>
    </source>
</evidence>
<keyword evidence="3" id="KW-0808">Transferase</keyword>
<sequence length="313" mass="36534">MNYSIFIAPQTDCLLLDMDNIGLAPDPIQLRAEIQALKKDHVILRTPPYILIACYLTGSPALRQELGRQREITFRSVGESTGLPYDTDRFDDYYEQLIIWDETAQRLVGGYRFGCGDKIFAKYGPEGFYINCFFDIDKAFHPYLPKCLELGRSFIVEEYQKKNLPLYLLWKGILAFMVKNQQYKYLIGPVSISRFYSDFSRKVLMEYAKRHFYHPAFAKWFTPKTPFDPVITPPEQNEIDELQTTSLDLEEVLDQLQPGHLEFPILMKQYIRLNARFLGFNLDPNFNNSLDGLMILDLEDVPDSMIEMLQREN</sequence>
<accession>A0A9D7STU4</accession>
<dbReference type="PANTHER" id="PTHR37323">
    <property type="entry name" value="GCN5-RELATED N-ACETYLTRANSFERASE"/>
    <property type="match status" value="1"/>
</dbReference>
<dbReference type="InterPro" id="IPR016181">
    <property type="entry name" value="Acyl_CoA_acyltransferase"/>
</dbReference>
<evidence type="ECO:0000256" key="4">
    <source>
        <dbReference type="ARBA" id="ARBA00023098"/>
    </source>
</evidence>
<organism evidence="6 7">
    <name type="scientific">Candidatus Opimibacter skivensis</name>
    <dbReference type="NCBI Taxonomy" id="2982028"/>
    <lineage>
        <taxon>Bacteria</taxon>
        <taxon>Pseudomonadati</taxon>
        <taxon>Bacteroidota</taxon>
        <taxon>Saprospiria</taxon>
        <taxon>Saprospirales</taxon>
        <taxon>Saprospiraceae</taxon>
        <taxon>Candidatus Opimibacter</taxon>
    </lineage>
</organism>
<dbReference type="AlphaFoldDB" id="A0A9D7STU4"/>
<keyword evidence="2" id="KW-0444">Lipid biosynthesis</keyword>
<evidence type="ECO:0000256" key="2">
    <source>
        <dbReference type="ARBA" id="ARBA00022516"/>
    </source>
</evidence>
<keyword evidence="4" id="KW-0443">Lipid metabolism</keyword>
<dbReference type="Proteomes" id="UP000808337">
    <property type="component" value="Unassembled WGS sequence"/>
</dbReference>
<comment type="pathway">
    <text evidence="1">Lipid metabolism.</text>
</comment>
<evidence type="ECO:0000256" key="3">
    <source>
        <dbReference type="ARBA" id="ARBA00022679"/>
    </source>
</evidence>
<protein>
    <submittedName>
        <fullName evidence="6">GNAT family N-acetyltransferase</fullName>
    </submittedName>
</protein>
<gene>
    <name evidence="6" type="ORF">IPP15_05550</name>
</gene>